<proteinExistence type="predicted"/>
<gene>
    <name evidence="2" type="ORF">RFULGI_LOCUS11676</name>
</gene>
<dbReference type="GO" id="GO:0005524">
    <property type="term" value="F:ATP binding"/>
    <property type="evidence" value="ECO:0007669"/>
    <property type="project" value="InterPro"/>
</dbReference>
<dbReference type="EMBL" id="CAJVPZ010025992">
    <property type="protein sequence ID" value="CAG8724325.1"/>
    <property type="molecule type" value="Genomic_DNA"/>
</dbReference>
<dbReference type="Proteomes" id="UP000789396">
    <property type="component" value="Unassembled WGS sequence"/>
</dbReference>
<name>A0A9N9NDF4_9GLOM</name>
<dbReference type="Gene3D" id="1.10.510.10">
    <property type="entry name" value="Transferase(Phosphotransferase) domain 1"/>
    <property type="match status" value="1"/>
</dbReference>
<dbReference type="InterPro" id="IPR000719">
    <property type="entry name" value="Prot_kinase_dom"/>
</dbReference>
<comment type="caution">
    <text evidence="2">The sequence shown here is derived from an EMBL/GenBank/DDBJ whole genome shotgun (WGS) entry which is preliminary data.</text>
</comment>
<sequence>MHKDFHSGNIIISGEYSYISDFGLCKSVNSEARDSIFGVISYIAPE</sequence>
<organism evidence="2 3">
    <name type="scientific">Racocetra fulgida</name>
    <dbReference type="NCBI Taxonomy" id="60492"/>
    <lineage>
        <taxon>Eukaryota</taxon>
        <taxon>Fungi</taxon>
        <taxon>Fungi incertae sedis</taxon>
        <taxon>Mucoromycota</taxon>
        <taxon>Glomeromycotina</taxon>
        <taxon>Glomeromycetes</taxon>
        <taxon>Diversisporales</taxon>
        <taxon>Gigasporaceae</taxon>
        <taxon>Racocetra</taxon>
    </lineage>
</organism>
<feature type="domain" description="Protein kinase" evidence="1">
    <location>
        <begin position="1"/>
        <end position="46"/>
    </location>
</feature>
<dbReference type="PROSITE" id="PS50011">
    <property type="entry name" value="PROTEIN_KINASE_DOM"/>
    <property type="match status" value="1"/>
</dbReference>
<dbReference type="OrthoDB" id="2439031at2759"/>
<dbReference type="GO" id="GO:0004672">
    <property type="term" value="F:protein kinase activity"/>
    <property type="evidence" value="ECO:0007669"/>
    <property type="project" value="InterPro"/>
</dbReference>
<protein>
    <submittedName>
        <fullName evidence="2">3216_t:CDS:1</fullName>
    </submittedName>
</protein>
<feature type="non-terminal residue" evidence="2">
    <location>
        <position position="46"/>
    </location>
</feature>
<evidence type="ECO:0000313" key="2">
    <source>
        <dbReference type="EMBL" id="CAG8724325.1"/>
    </source>
</evidence>
<keyword evidence="3" id="KW-1185">Reference proteome</keyword>
<dbReference type="SUPFAM" id="SSF56112">
    <property type="entry name" value="Protein kinase-like (PK-like)"/>
    <property type="match status" value="1"/>
</dbReference>
<evidence type="ECO:0000313" key="3">
    <source>
        <dbReference type="Proteomes" id="UP000789396"/>
    </source>
</evidence>
<accession>A0A9N9NDF4</accession>
<reference evidence="2" key="1">
    <citation type="submission" date="2021-06" db="EMBL/GenBank/DDBJ databases">
        <authorList>
            <person name="Kallberg Y."/>
            <person name="Tangrot J."/>
            <person name="Rosling A."/>
        </authorList>
    </citation>
    <scope>NUCLEOTIDE SEQUENCE</scope>
    <source>
        <strain evidence="2">IN212</strain>
    </source>
</reference>
<dbReference type="InterPro" id="IPR011009">
    <property type="entry name" value="Kinase-like_dom_sf"/>
</dbReference>
<evidence type="ECO:0000259" key="1">
    <source>
        <dbReference type="PROSITE" id="PS50011"/>
    </source>
</evidence>
<dbReference type="AlphaFoldDB" id="A0A9N9NDF4"/>